<dbReference type="GO" id="GO:0005856">
    <property type="term" value="C:cytoskeleton"/>
    <property type="evidence" value="ECO:0007669"/>
    <property type="project" value="TreeGrafter"/>
</dbReference>
<keyword evidence="7" id="KW-0597">Phosphoprotein</keyword>
<evidence type="ECO:0000256" key="3">
    <source>
        <dbReference type="ARBA" id="ARBA00005719"/>
    </source>
</evidence>
<dbReference type="Pfam" id="PF08826">
    <property type="entry name" value="DMPK_coil"/>
    <property type="match status" value="1"/>
</dbReference>
<dbReference type="InterPro" id="IPR011009">
    <property type="entry name" value="Kinase-like_dom_sf"/>
</dbReference>
<dbReference type="OrthoDB" id="10047816at2759"/>
<reference evidence="21" key="1">
    <citation type="submission" date="2022-07" db="EMBL/GenBank/DDBJ databases">
        <title>Chromosome-level genome of Muraenolepis orangiensis.</title>
        <authorList>
            <person name="Kim J."/>
        </authorList>
    </citation>
    <scope>NUCLEOTIDE SEQUENCE</scope>
    <source>
        <strain evidence="21">KU_S4_2022</strain>
        <tissue evidence="21">Muscle</tissue>
    </source>
</reference>
<accession>A0A9Q0IPP6</accession>
<evidence type="ECO:0000256" key="11">
    <source>
        <dbReference type="ARBA" id="ARBA00022777"/>
    </source>
</evidence>
<dbReference type="PROSITE" id="PS50011">
    <property type="entry name" value="PROTEIN_KINASE_DOM"/>
    <property type="match status" value="1"/>
</dbReference>
<dbReference type="PROSITE" id="PS00108">
    <property type="entry name" value="PROTEIN_KINASE_ST"/>
    <property type="match status" value="1"/>
</dbReference>
<evidence type="ECO:0000313" key="21">
    <source>
        <dbReference type="EMBL" id="KAJ3606264.1"/>
    </source>
</evidence>
<evidence type="ECO:0000256" key="14">
    <source>
        <dbReference type="ARBA" id="ARBA00047899"/>
    </source>
</evidence>
<name>A0A9Q0IPP6_9TELE</name>
<evidence type="ECO:0000259" key="20">
    <source>
        <dbReference type="PROSITE" id="PS51285"/>
    </source>
</evidence>
<dbReference type="GO" id="GO:0031032">
    <property type="term" value="P:actomyosin structure organization"/>
    <property type="evidence" value="ECO:0007669"/>
    <property type="project" value="TreeGrafter"/>
</dbReference>
<protein>
    <recommendedName>
        <fullName evidence="4">non-specific serine/threonine protein kinase</fullName>
        <ecNumber evidence="4">2.7.11.1</ecNumber>
    </recommendedName>
</protein>
<proteinExistence type="inferred from homology"/>
<comment type="catalytic activity">
    <reaction evidence="15">
        <text>L-seryl-[protein] + ATP = O-phospho-L-seryl-[protein] + ADP + H(+)</text>
        <dbReference type="Rhea" id="RHEA:17989"/>
        <dbReference type="Rhea" id="RHEA-COMP:9863"/>
        <dbReference type="Rhea" id="RHEA-COMP:11604"/>
        <dbReference type="ChEBI" id="CHEBI:15378"/>
        <dbReference type="ChEBI" id="CHEBI:29999"/>
        <dbReference type="ChEBI" id="CHEBI:30616"/>
        <dbReference type="ChEBI" id="CHEBI:83421"/>
        <dbReference type="ChEBI" id="CHEBI:456216"/>
        <dbReference type="EC" id="2.7.11.1"/>
    </reaction>
</comment>
<keyword evidence="11" id="KW-0418">Kinase</keyword>
<evidence type="ECO:0000256" key="12">
    <source>
        <dbReference type="ARBA" id="ARBA00022840"/>
    </source>
</evidence>
<dbReference type="Proteomes" id="UP001148018">
    <property type="component" value="Unassembled WGS sequence"/>
</dbReference>
<dbReference type="GO" id="GO:0005737">
    <property type="term" value="C:cytoplasm"/>
    <property type="evidence" value="ECO:0007669"/>
    <property type="project" value="UniProtKB-SubCell"/>
</dbReference>
<evidence type="ECO:0000256" key="5">
    <source>
        <dbReference type="ARBA" id="ARBA00022490"/>
    </source>
</evidence>
<comment type="subcellular location">
    <subcellularLocation>
        <location evidence="2">Cytoplasm</location>
    </subcellularLocation>
</comment>
<dbReference type="Gene3D" id="1.10.510.10">
    <property type="entry name" value="Transferase(Phosphotransferase) domain 1"/>
    <property type="match status" value="1"/>
</dbReference>
<dbReference type="AlphaFoldDB" id="A0A9Q0IPP6"/>
<feature type="domain" description="Protein kinase" evidence="19">
    <location>
        <begin position="76"/>
        <end position="342"/>
    </location>
</feature>
<evidence type="ECO:0000256" key="9">
    <source>
        <dbReference type="ARBA" id="ARBA00022723"/>
    </source>
</evidence>
<dbReference type="PROSITE" id="PS00107">
    <property type="entry name" value="PROTEIN_KINASE_ATP"/>
    <property type="match status" value="1"/>
</dbReference>
<keyword evidence="9" id="KW-0479">Metal-binding</keyword>
<dbReference type="GO" id="GO:0005524">
    <property type="term" value="F:ATP binding"/>
    <property type="evidence" value="ECO:0007669"/>
    <property type="project" value="UniProtKB-UniRule"/>
</dbReference>
<evidence type="ECO:0000256" key="16">
    <source>
        <dbReference type="PROSITE-ProRule" id="PRU10141"/>
    </source>
</evidence>
<keyword evidence="5" id="KW-0963">Cytoplasm</keyword>
<dbReference type="InterPro" id="IPR000961">
    <property type="entry name" value="AGC-kinase_C"/>
</dbReference>
<dbReference type="PANTHER" id="PTHR22988:SF34">
    <property type="entry name" value="SERINE_THREONINE-PROTEIN KINASE MRCK BETA"/>
    <property type="match status" value="1"/>
</dbReference>
<keyword evidence="13 17" id="KW-0175">Coiled coil</keyword>
<evidence type="ECO:0000256" key="2">
    <source>
        <dbReference type="ARBA" id="ARBA00004496"/>
    </source>
</evidence>
<gene>
    <name evidence="21" type="ORF">NHX12_025784</name>
</gene>
<evidence type="ECO:0000256" key="8">
    <source>
        <dbReference type="ARBA" id="ARBA00022679"/>
    </source>
</evidence>
<dbReference type="GO" id="GO:0046872">
    <property type="term" value="F:metal ion binding"/>
    <property type="evidence" value="ECO:0007669"/>
    <property type="project" value="UniProtKB-KW"/>
</dbReference>
<dbReference type="InterPro" id="IPR014930">
    <property type="entry name" value="Myotonic_dystrophy_kinase_coil"/>
</dbReference>
<comment type="similarity">
    <text evidence="3">Belongs to the protein kinase superfamily. AGC Ser/Thr protein kinase family. DMPK subfamily.</text>
</comment>
<comment type="caution">
    <text evidence="21">The sequence shown here is derived from an EMBL/GenBank/DDBJ whole genome shotgun (WGS) entry which is preliminary data.</text>
</comment>
<dbReference type="SUPFAM" id="SSF56112">
    <property type="entry name" value="Protein kinase-like (PK-like)"/>
    <property type="match status" value="1"/>
</dbReference>
<evidence type="ECO:0000259" key="19">
    <source>
        <dbReference type="PROSITE" id="PS50011"/>
    </source>
</evidence>
<evidence type="ECO:0000256" key="13">
    <source>
        <dbReference type="ARBA" id="ARBA00023054"/>
    </source>
</evidence>
<dbReference type="InterPro" id="IPR050839">
    <property type="entry name" value="Rho-assoc_Ser/Thr_Kinase"/>
</dbReference>
<dbReference type="EC" id="2.7.11.1" evidence="4"/>
<dbReference type="InterPro" id="IPR008271">
    <property type="entry name" value="Ser/Thr_kinase_AS"/>
</dbReference>
<evidence type="ECO:0000256" key="6">
    <source>
        <dbReference type="ARBA" id="ARBA00022527"/>
    </source>
</evidence>
<dbReference type="EMBL" id="JANIIK010000042">
    <property type="protein sequence ID" value="KAJ3606264.1"/>
    <property type="molecule type" value="Genomic_DNA"/>
</dbReference>
<dbReference type="Pfam" id="PF15796">
    <property type="entry name" value="KELK"/>
    <property type="match status" value="1"/>
</dbReference>
<keyword evidence="10 16" id="KW-0547">Nucleotide-binding</keyword>
<feature type="region of interest" description="Disordered" evidence="18">
    <location>
        <begin position="602"/>
        <end position="659"/>
    </location>
</feature>
<keyword evidence="8" id="KW-0808">Transferase</keyword>
<dbReference type="SMART" id="SM00220">
    <property type="entry name" value="S_TKc"/>
    <property type="match status" value="1"/>
</dbReference>
<feature type="domain" description="AGC-kinase C-terminal" evidence="20">
    <location>
        <begin position="343"/>
        <end position="399"/>
    </location>
</feature>
<comment type="catalytic activity">
    <reaction evidence="14">
        <text>L-threonyl-[protein] + ATP = O-phospho-L-threonyl-[protein] + ADP + H(+)</text>
        <dbReference type="Rhea" id="RHEA:46608"/>
        <dbReference type="Rhea" id="RHEA-COMP:11060"/>
        <dbReference type="Rhea" id="RHEA-COMP:11605"/>
        <dbReference type="ChEBI" id="CHEBI:15378"/>
        <dbReference type="ChEBI" id="CHEBI:30013"/>
        <dbReference type="ChEBI" id="CHEBI:30616"/>
        <dbReference type="ChEBI" id="CHEBI:61977"/>
        <dbReference type="ChEBI" id="CHEBI:456216"/>
        <dbReference type="EC" id="2.7.11.1"/>
    </reaction>
</comment>
<evidence type="ECO:0000256" key="7">
    <source>
        <dbReference type="ARBA" id="ARBA00022553"/>
    </source>
</evidence>
<dbReference type="Pfam" id="PF00069">
    <property type="entry name" value="Pkinase"/>
    <property type="match status" value="1"/>
</dbReference>
<keyword evidence="22" id="KW-1185">Reference proteome</keyword>
<dbReference type="Gene3D" id="3.30.200.20">
    <property type="entry name" value="Phosphorylase Kinase, domain 1"/>
    <property type="match status" value="1"/>
</dbReference>
<dbReference type="FunFam" id="3.30.200.20:FF:001055">
    <property type="entry name" value="Serine/threonine-protein kinase MRCK beta"/>
    <property type="match status" value="1"/>
</dbReference>
<dbReference type="PROSITE" id="PS51285">
    <property type="entry name" value="AGC_KINASE_CTER"/>
    <property type="match status" value="1"/>
</dbReference>
<feature type="coiled-coil region" evidence="17">
    <location>
        <begin position="671"/>
        <end position="708"/>
    </location>
</feature>
<keyword evidence="6" id="KW-0723">Serine/threonine-protein kinase</keyword>
<dbReference type="FunFam" id="1.10.510.10:FF:000014">
    <property type="entry name" value="Non-specific serine/threonine protein kinase"/>
    <property type="match status" value="1"/>
</dbReference>
<dbReference type="GO" id="GO:0004674">
    <property type="term" value="F:protein serine/threonine kinase activity"/>
    <property type="evidence" value="ECO:0007669"/>
    <property type="project" value="UniProtKB-KW"/>
</dbReference>
<evidence type="ECO:0000256" key="15">
    <source>
        <dbReference type="ARBA" id="ARBA00048679"/>
    </source>
</evidence>
<dbReference type="InterPro" id="IPR017441">
    <property type="entry name" value="Protein_kinase_ATP_BS"/>
</dbReference>
<comment type="cofactor">
    <cofactor evidence="1">
        <name>Mg(2+)</name>
        <dbReference type="ChEBI" id="CHEBI:18420"/>
    </cofactor>
</comment>
<evidence type="ECO:0000256" key="10">
    <source>
        <dbReference type="ARBA" id="ARBA00022741"/>
    </source>
</evidence>
<evidence type="ECO:0000256" key="4">
    <source>
        <dbReference type="ARBA" id="ARBA00012513"/>
    </source>
</evidence>
<dbReference type="SMART" id="SM00133">
    <property type="entry name" value="S_TK_X"/>
    <property type="match status" value="1"/>
</dbReference>
<dbReference type="InterPro" id="IPR031597">
    <property type="entry name" value="KELK"/>
</dbReference>
<sequence>MSAKVRLKKLEQLLLDGPRLDGKCLSVETLLDVLVCLYNECCNSPLKREKHVTDFLEWVKPFTTTVKEMRLHRDDFEMLKVIGRGAFGEVAVVKMKETERVYAMKILNKWEMLKRAETACFREERNVLVNGDSQWITALHYAFQDDNFLYLVMDYYVGGDLLTLLSKFEDRLPEDMARFYVAEMVLAVHSIHEHNYVHRDIKPDNVLLDVNGHIRLADFGSCLKMMQDGTVQSSVAVGTPDYISPEILQAMEDGMGRYGPECDWWSLGVCMYEMLYGETPFYAESLVETYGKIMNHEERFQFPSGVTDVSEDAKDLIQRLLCSRDSRLGVNGINDFKGHPFFRGIDWEHIRAMEAPYIPDVSSPSDTSNFDVDDDVLKNPHLPFVGFTYTTDSCFSDGGSCRTAALSPRGGEAGEEVEVFEKRIRRLEQEKLELSQSTLALQAPGWGSGGTLSRDKEMKKLNEEIERLKKKLTDSDRLEQQLEDTVTLRQDYESSASKLKALEKQVKALRQEKDEIHKQLLDALERLRSQTKELKEAHSQRKLALQQFSELSERMAELRSSKQRLSRQLRDKEEEMEAVGQKMDAMRQEIRKTEKARKELEAQLDEAKAEASKEKKLREHSEGYSKQLESELEMLKVKQGRGRSTASSPESQQELSRVKQAEMEEALGTVKEKYERERSLLTSENLKLTSETDKNRQLEDELQEVASKKDSVAHWEAQIAEIIQWVSDEKDARGYLQALASKMTEELESLRSSNLGSRTLDPLWKVRRSQKLDMSARLELQSALEGEIRAKQLVHDELRKVKASNLSLERTLYLSTSTRLRLPTTSPSE</sequence>
<dbReference type="InterPro" id="IPR000719">
    <property type="entry name" value="Prot_kinase_dom"/>
</dbReference>
<organism evidence="21 22">
    <name type="scientific">Muraenolepis orangiensis</name>
    <name type="common">Patagonian moray cod</name>
    <dbReference type="NCBI Taxonomy" id="630683"/>
    <lineage>
        <taxon>Eukaryota</taxon>
        <taxon>Metazoa</taxon>
        <taxon>Chordata</taxon>
        <taxon>Craniata</taxon>
        <taxon>Vertebrata</taxon>
        <taxon>Euteleostomi</taxon>
        <taxon>Actinopterygii</taxon>
        <taxon>Neopterygii</taxon>
        <taxon>Teleostei</taxon>
        <taxon>Neoteleostei</taxon>
        <taxon>Acanthomorphata</taxon>
        <taxon>Zeiogadaria</taxon>
        <taxon>Gadariae</taxon>
        <taxon>Gadiformes</taxon>
        <taxon>Muraenolepidoidei</taxon>
        <taxon>Muraenolepididae</taxon>
        <taxon>Muraenolepis</taxon>
    </lineage>
</organism>
<evidence type="ECO:0000256" key="18">
    <source>
        <dbReference type="SAM" id="MobiDB-lite"/>
    </source>
</evidence>
<feature type="compositionally biased region" description="Polar residues" evidence="18">
    <location>
        <begin position="642"/>
        <end position="655"/>
    </location>
</feature>
<feature type="binding site" evidence="16">
    <location>
        <position position="105"/>
    </location>
    <ligand>
        <name>ATP</name>
        <dbReference type="ChEBI" id="CHEBI:30616"/>
    </ligand>
</feature>
<evidence type="ECO:0000256" key="17">
    <source>
        <dbReference type="SAM" id="Coils"/>
    </source>
</evidence>
<evidence type="ECO:0000313" key="22">
    <source>
        <dbReference type="Proteomes" id="UP001148018"/>
    </source>
</evidence>
<dbReference type="Gene3D" id="1.20.5.340">
    <property type="match status" value="1"/>
</dbReference>
<feature type="compositionally biased region" description="Basic and acidic residues" evidence="18">
    <location>
        <begin position="602"/>
        <end position="623"/>
    </location>
</feature>
<evidence type="ECO:0000256" key="1">
    <source>
        <dbReference type="ARBA" id="ARBA00001946"/>
    </source>
</evidence>
<feature type="region of interest" description="Disordered" evidence="18">
    <location>
        <begin position="559"/>
        <end position="586"/>
    </location>
</feature>
<keyword evidence="12 16" id="KW-0067">ATP-binding</keyword>
<dbReference type="PANTHER" id="PTHR22988">
    <property type="entry name" value="MYOTONIC DYSTROPHY S/T KINASE-RELATED"/>
    <property type="match status" value="1"/>
</dbReference>